<dbReference type="SUPFAM" id="SSF52540">
    <property type="entry name" value="P-loop containing nucleoside triphosphate hydrolases"/>
    <property type="match status" value="1"/>
</dbReference>
<feature type="transmembrane region" description="Helical" evidence="7">
    <location>
        <begin position="271"/>
        <end position="289"/>
    </location>
</feature>
<feature type="transmembrane region" description="Helical" evidence="7">
    <location>
        <begin position="39"/>
        <end position="64"/>
    </location>
</feature>
<evidence type="ECO:0000256" key="7">
    <source>
        <dbReference type="SAM" id="Phobius"/>
    </source>
</evidence>
<evidence type="ECO:0000256" key="2">
    <source>
        <dbReference type="ARBA" id="ARBA00022692"/>
    </source>
</evidence>
<dbReference type="InterPro" id="IPR039421">
    <property type="entry name" value="Type_1_exporter"/>
</dbReference>
<keyword evidence="6 7" id="KW-0472">Membrane</keyword>
<dbReference type="Proteomes" id="UP000437736">
    <property type="component" value="Unassembled WGS sequence"/>
</dbReference>
<protein>
    <submittedName>
        <fullName evidence="10">ATP-binding cassette domain-containing protein</fullName>
    </submittedName>
</protein>
<dbReference type="InterPro" id="IPR003593">
    <property type="entry name" value="AAA+_ATPase"/>
</dbReference>
<name>A0ABW9QR72_9ACTN</name>
<dbReference type="SUPFAM" id="SSF90123">
    <property type="entry name" value="ABC transporter transmembrane region"/>
    <property type="match status" value="1"/>
</dbReference>
<keyword evidence="2 7" id="KW-0812">Transmembrane</keyword>
<evidence type="ECO:0000313" key="10">
    <source>
        <dbReference type="EMBL" id="MST32208.1"/>
    </source>
</evidence>
<evidence type="ECO:0000256" key="3">
    <source>
        <dbReference type="ARBA" id="ARBA00022741"/>
    </source>
</evidence>
<comment type="subcellular location">
    <subcellularLocation>
        <location evidence="1">Cell membrane</location>
        <topology evidence="1">Multi-pass membrane protein</topology>
    </subcellularLocation>
</comment>
<dbReference type="EMBL" id="WJHE01000245">
    <property type="protein sequence ID" value="MST32208.1"/>
    <property type="molecule type" value="Genomic_DNA"/>
</dbReference>
<comment type="caution">
    <text evidence="10">The sequence shown here is derived from an EMBL/GenBank/DDBJ whole genome shotgun (WGS) entry which is preliminary data.</text>
</comment>
<dbReference type="GO" id="GO:0005524">
    <property type="term" value="F:ATP binding"/>
    <property type="evidence" value="ECO:0007669"/>
    <property type="project" value="UniProtKB-KW"/>
</dbReference>
<proteinExistence type="predicted"/>
<dbReference type="PROSITE" id="PS00211">
    <property type="entry name" value="ABC_TRANSPORTER_1"/>
    <property type="match status" value="1"/>
</dbReference>
<keyword evidence="11" id="KW-1185">Reference proteome</keyword>
<dbReference type="Pfam" id="PF00664">
    <property type="entry name" value="ABC_membrane"/>
    <property type="match status" value="1"/>
</dbReference>
<sequence>MVVDDRGSTGCRRVVSRELRFVSRRRHFLFRLRPYYRQVAGLLVVGSVAGIVMNVAIVAPAVFLGRALDTVLSYRRHEASAGQVALAAGLFVAATAATQVPRIGKRYWLDLARARFRANVRADALRGVLSWPMARLAELSVGGVMARVVGDVEVLGVGVGEVIVETWDTLLFSVSLVVTMVLYSPVLAVLALAPVPVALWLAKVAGRVVAQRTTAARRADAELTTVLHEQLGGIRLLRLAGRSGAATARVRTLAGRQAAAELDAIRVDEGLSAVYSGLLGVGALFILWLGGHQVAAGTLSVGGLVAFLQLFGRFVGRAPRIPQMVNRVQAAGAAYVRLEPLLAPPVPAVGEPRWSSFRSAHVAGTAGVTGAPAGDRVPSAARLTFESVTFTYPGAQRAAVSGLSLEIPAGSFVAVTGPVGAGKSALARLAAGIYTPENGRVLVNALTAADLPGPERARLVGYLGQDPYLFSGSIAANISFAADDGGAERAHALQRAVTLAVLEDDLDAMTDGLGTEVGELGVRVSGGQRQRIALARALAAGGGIPGLLVLDDPFSAVDVHTEARILARLREAVGDHAAPGERATMLLFSHRLAAFPQADRVVVLDGGRIEEEGTHAELLAADGLYARIFRAQSRLDSPDAPARAGESKTR</sequence>
<feature type="domain" description="ABC transporter" evidence="8">
    <location>
        <begin position="383"/>
        <end position="631"/>
    </location>
</feature>
<evidence type="ECO:0000256" key="5">
    <source>
        <dbReference type="ARBA" id="ARBA00022989"/>
    </source>
</evidence>
<dbReference type="InterPro" id="IPR027417">
    <property type="entry name" value="P-loop_NTPase"/>
</dbReference>
<evidence type="ECO:0000259" key="8">
    <source>
        <dbReference type="PROSITE" id="PS50893"/>
    </source>
</evidence>
<evidence type="ECO:0000259" key="9">
    <source>
        <dbReference type="PROSITE" id="PS50929"/>
    </source>
</evidence>
<dbReference type="InterPro" id="IPR003439">
    <property type="entry name" value="ABC_transporter-like_ATP-bd"/>
</dbReference>
<dbReference type="SMART" id="SM00382">
    <property type="entry name" value="AAA"/>
    <property type="match status" value="1"/>
</dbReference>
<dbReference type="PANTHER" id="PTHR43394:SF1">
    <property type="entry name" value="ATP-BINDING CASSETTE SUB-FAMILY B MEMBER 10, MITOCHONDRIAL"/>
    <property type="match status" value="1"/>
</dbReference>
<keyword evidence="4 10" id="KW-0067">ATP-binding</keyword>
<gene>
    <name evidence="10" type="ORF">GHK86_05640</name>
</gene>
<dbReference type="Pfam" id="PF00005">
    <property type="entry name" value="ABC_tran"/>
    <property type="match status" value="1"/>
</dbReference>
<reference evidence="10 11" key="1">
    <citation type="submission" date="2019-11" db="EMBL/GenBank/DDBJ databases">
        <title>Acidiferrimicrobium australis gen. nov., sp. nov., an acidophilic and obligately heterotrophic, member of the Actinobacteria that catalyses dissimilatory oxido- reduction of iron isolated from metal-rich acidic water in Chile.</title>
        <authorList>
            <person name="Gonzalez D."/>
            <person name="Huber K."/>
            <person name="Hedrich S."/>
            <person name="Rojas-Villalobos C."/>
            <person name="Quatrini R."/>
            <person name="Dinamarca M.A."/>
            <person name="Schwarz A."/>
            <person name="Canales C."/>
            <person name="Nancucheo I."/>
        </authorList>
    </citation>
    <scope>NUCLEOTIDE SEQUENCE [LARGE SCALE GENOMIC DNA]</scope>
    <source>
        <strain evidence="10 11">USS-CCA1</strain>
    </source>
</reference>
<feature type="transmembrane region" description="Helical" evidence="7">
    <location>
        <begin position="295"/>
        <end position="315"/>
    </location>
</feature>
<keyword evidence="3" id="KW-0547">Nucleotide-binding</keyword>
<evidence type="ECO:0000313" key="11">
    <source>
        <dbReference type="Proteomes" id="UP000437736"/>
    </source>
</evidence>
<evidence type="ECO:0000256" key="1">
    <source>
        <dbReference type="ARBA" id="ARBA00004651"/>
    </source>
</evidence>
<keyword evidence="5 7" id="KW-1133">Transmembrane helix</keyword>
<dbReference type="InterPro" id="IPR036640">
    <property type="entry name" value="ABC1_TM_sf"/>
</dbReference>
<dbReference type="InterPro" id="IPR017871">
    <property type="entry name" value="ABC_transporter-like_CS"/>
</dbReference>
<dbReference type="CDD" id="cd07346">
    <property type="entry name" value="ABC_6TM_exporters"/>
    <property type="match status" value="1"/>
</dbReference>
<accession>A0ABW9QR72</accession>
<feature type="transmembrane region" description="Helical" evidence="7">
    <location>
        <begin position="169"/>
        <end position="202"/>
    </location>
</feature>
<evidence type="ECO:0000256" key="4">
    <source>
        <dbReference type="ARBA" id="ARBA00022840"/>
    </source>
</evidence>
<evidence type="ECO:0000256" key="6">
    <source>
        <dbReference type="ARBA" id="ARBA00023136"/>
    </source>
</evidence>
<dbReference type="Gene3D" id="1.20.1560.10">
    <property type="entry name" value="ABC transporter type 1, transmembrane domain"/>
    <property type="match status" value="1"/>
</dbReference>
<dbReference type="Gene3D" id="3.40.50.300">
    <property type="entry name" value="P-loop containing nucleotide triphosphate hydrolases"/>
    <property type="match status" value="1"/>
</dbReference>
<dbReference type="PROSITE" id="PS50893">
    <property type="entry name" value="ABC_TRANSPORTER_2"/>
    <property type="match status" value="1"/>
</dbReference>
<dbReference type="InterPro" id="IPR011527">
    <property type="entry name" value="ABC1_TM_dom"/>
</dbReference>
<dbReference type="PANTHER" id="PTHR43394">
    <property type="entry name" value="ATP-DEPENDENT PERMEASE MDL1, MITOCHONDRIAL"/>
    <property type="match status" value="1"/>
</dbReference>
<feature type="domain" description="ABC transmembrane type-1" evidence="9">
    <location>
        <begin position="44"/>
        <end position="330"/>
    </location>
</feature>
<dbReference type="PROSITE" id="PS50929">
    <property type="entry name" value="ABC_TM1F"/>
    <property type="match status" value="1"/>
</dbReference>
<organism evidence="10 11">
    <name type="scientific">Acidiferrimicrobium australe</name>
    <dbReference type="NCBI Taxonomy" id="2664430"/>
    <lineage>
        <taxon>Bacteria</taxon>
        <taxon>Bacillati</taxon>
        <taxon>Actinomycetota</taxon>
        <taxon>Acidimicrobiia</taxon>
        <taxon>Acidimicrobiales</taxon>
        <taxon>Acidimicrobiaceae</taxon>
        <taxon>Acidiferrimicrobium</taxon>
    </lineage>
</organism>